<dbReference type="InterPro" id="IPR011029">
    <property type="entry name" value="DEATH-like_dom_sf"/>
</dbReference>
<dbReference type="Gene3D" id="1.10.533.10">
    <property type="entry name" value="Death Domain, Fas"/>
    <property type="match status" value="1"/>
</dbReference>
<protein>
    <recommendedName>
        <fullName evidence="3">Death domain-containing protein</fullName>
    </recommendedName>
</protein>
<proteinExistence type="predicted"/>
<dbReference type="SUPFAM" id="SSF47986">
    <property type="entry name" value="DEATH domain"/>
    <property type="match status" value="1"/>
</dbReference>
<name>A0A2B4RC31_STYPI</name>
<comment type="caution">
    <text evidence="1">The sequence shown here is derived from an EMBL/GenBank/DDBJ whole genome shotgun (WGS) entry which is preliminary data.</text>
</comment>
<dbReference type="Proteomes" id="UP000225706">
    <property type="component" value="Unassembled WGS sequence"/>
</dbReference>
<keyword evidence="2" id="KW-1185">Reference proteome</keyword>
<sequence>MAGSEKEEYEKKVIEIHLILRDFRLSDDSLMETSNELDGQASGETEDGAGLRRCKAKGAIGSLPFRVCRQLMIMLNPRMTWKGDFRDLCGEMGFTWAEIIYFQSLQNPMDAVLTGCRNVPIEQLMVKLEKIGRPDARSVVEEYITESCKCKKCND</sequence>
<evidence type="ECO:0000313" key="2">
    <source>
        <dbReference type="Proteomes" id="UP000225706"/>
    </source>
</evidence>
<evidence type="ECO:0000313" key="1">
    <source>
        <dbReference type="EMBL" id="PFX14706.1"/>
    </source>
</evidence>
<evidence type="ECO:0008006" key="3">
    <source>
        <dbReference type="Google" id="ProtNLM"/>
    </source>
</evidence>
<dbReference type="EMBL" id="LSMT01000743">
    <property type="protein sequence ID" value="PFX14706.1"/>
    <property type="molecule type" value="Genomic_DNA"/>
</dbReference>
<gene>
    <name evidence="1" type="ORF">AWC38_SpisGene21119</name>
</gene>
<accession>A0A2B4RC31</accession>
<reference evidence="2" key="1">
    <citation type="journal article" date="2017" name="bioRxiv">
        <title>Comparative analysis of the genomes of Stylophora pistillata and Acropora digitifera provides evidence for extensive differences between species of corals.</title>
        <authorList>
            <person name="Voolstra C.R."/>
            <person name="Li Y."/>
            <person name="Liew Y.J."/>
            <person name="Baumgarten S."/>
            <person name="Zoccola D."/>
            <person name="Flot J.-F."/>
            <person name="Tambutte S."/>
            <person name="Allemand D."/>
            <person name="Aranda M."/>
        </authorList>
    </citation>
    <scope>NUCLEOTIDE SEQUENCE [LARGE SCALE GENOMIC DNA]</scope>
</reference>
<organism evidence="1 2">
    <name type="scientific">Stylophora pistillata</name>
    <name type="common">Smooth cauliflower coral</name>
    <dbReference type="NCBI Taxonomy" id="50429"/>
    <lineage>
        <taxon>Eukaryota</taxon>
        <taxon>Metazoa</taxon>
        <taxon>Cnidaria</taxon>
        <taxon>Anthozoa</taxon>
        <taxon>Hexacorallia</taxon>
        <taxon>Scleractinia</taxon>
        <taxon>Astrocoeniina</taxon>
        <taxon>Pocilloporidae</taxon>
        <taxon>Stylophora</taxon>
    </lineage>
</organism>
<dbReference type="AlphaFoldDB" id="A0A2B4RC31"/>